<keyword evidence="1" id="KW-0732">Signal</keyword>
<dbReference type="GO" id="GO:0017154">
    <property type="term" value="F:semaphorin receptor activity"/>
    <property type="evidence" value="ECO:0007669"/>
    <property type="project" value="InterPro"/>
</dbReference>
<feature type="domain" description="IPT/TIG" evidence="2">
    <location>
        <begin position="834"/>
        <end position="917"/>
    </location>
</feature>
<comment type="caution">
    <text evidence="3">The sequence shown here is derived from an EMBL/GenBank/DDBJ whole genome shotgun (WGS) entry which is preliminary data.</text>
</comment>
<dbReference type="SUPFAM" id="SSF81296">
    <property type="entry name" value="E set domains"/>
    <property type="match status" value="7"/>
</dbReference>
<dbReference type="Pfam" id="PF18962">
    <property type="entry name" value="Por_Secre_tail"/>
    <property type="match status" value="1"/>
</dbReference>
<dbReference type="InterPro" id="IPR014756">
    <property type="entry name" value="Ig_E-set"/>
</dbReference>
<dbReference type="Gene3D" id="2.60.40.10">
    <property type="entry name" value="Immunoglobulins"/>
    <property type="match status" value="7"/>
</dbReference>
<protein>
    <submittedName>
        <fullName evidence="3">Por secretion system C-terminal sorting domain-containing protein</fullName>
    </submittedName>
</protein>
<dbReference type="Pfam" id="PF01833">
    <property type="entry name" value="TIG"/>
    <property type="match status" value="7"/>
</dbReference>
<dbReference type="InterPro" id="IPR002909">
    <property type="entry name" value="IPT_dom"/>
</dbReference>
<dbReference type="NCBIfam" id="TIGR04183">
    <property type="entry name" value="Por_Secre_tail"/>
    <property type="match status" value="1"/>
</dbReference>
<evidence type="ECO:0000313" key="3">
    <source>
        <dbReference type="EMBL" id="GAT62568.1"/>
    </source>
</evidence>
<dbReference type="Gene3D" id="2.160.20.110">
    <property type="match status" value="1"/>
</dbReference>
<gene>
    <name evidence="3" type="ORF">PJIAN_2127</name>
</gene>
<feature type="domain" description="IPT/TIG" evidence="2">
    <location>
        <begin position="748"/>
        <end position="832"/>
    </location>
</feature>
<dbReference type="PANTHER" id="PTHR22625:SF70">
    <property type="entry name" value="PLEXIN A, ISOFORM A"/>
    <property type="match status" value="1"/>
</dbReference>
<feature type="domain" description="IPT/TIG" evidence="2">
    <location>
        <begin position="662"/>
        <end position="746"/>
    </location>
</feature>
<name>A0A170ZDU7_9BACT</name>
<evidence type="ECO:0000259" key="2">
    <source>
        <dbReference type="SMART" id="SM00429"/>
    </source>
</evidence>
<proteinExistence type="predicted"/>
<dbReference type="InterPro" id="IPR013783">
    <property type="entry name" value="Ig-like_fold"/>
</dbReference>
<dbReference type="CDD" id="cd00102">
    <property type="entry name" value="IPT"/>
    <property type="match status" value="1"/>
</dbReference>
<reference evidence="4" key="2">
    <citation type="journal article" date="2017" name="Genome Announc.">
        <title>Draft genome sequence of Paludibacter jiangxiensis NM7(T), a propionate-producing fermentative bacterium.</title>
        <authorList>
            <person name="Qiu Y.-L."/>
            <person name="Tourlousse D.M."/>
            <person name="Matsuura N."/>
            <person name="Ohashi A."/>
            <person name="Sekiguchi Y."/>
        </authorList>
    </citation>
    <scope>NUCLEOTIDE SEQUENCE [LARGE SCALE GENOMIC DNA]</scope>
    <source>
        <strain evidence="4">NM7</strain>
    </source>
</reference>
<feature type="domain" description="IPT/TIG" evidence="2">
    <location>
        <begin position="321"/>
        <end position="402"/>
    </location>
</feature>
<reference evidence="4" key="1">
    <citation type="submission" date="2016-04" db="EMBL/GenBank/DDBJ databases">
        <title>Draft genome sequence of Paludibacter jiangxiensis strain NM7.</title>
        <authorList>
            <person name="Qiu Y."/>
            <person name="Matsuura N."/>
            <person name="Ohashi A."/>
            <person name="Tourlousse M.D."/>
            <person name="Sekiguchi Y."/>
        </authorList>
    </citation>
    <scope>NUCLEOTIDE SEQUENCE [LARGE SCALE GENOMIC DNA]</scope>
    <source>
        <strain evidence="4">NM7</strain>
    </source>
</reference>
<keyword evidence="4" id="KW-1185">Reference proteome</keyword>
<dbReference type="SMART" id="SM00429">
    <property type="entry name" value="IPT"/>
    <property type="match status" value="7"/>
</dbReference>
<feature type="domain" description="IPT/TIG" evidence="2">
    <location>
        <begin position="490"/>
        <end position="574"/>
    </location>
</feature>
<dbReference type="EMBL" id="BDCR01000002">
    <property type="protein sequence ID" value="GAT62568.1"/>
    <property type="molecule type" value="Genomic_DNA"/>
</dbReference>
<dbReference type="InterPro" id="IPR026444">
    <property type="entry name" value="Secre_tail"/>
</dbReference>
<sequence length="1000" mass="98396">MKKFFTLIFFLALSSQIIFAFSGLGSGTSGDPYQVTTAAQLAEVRYSLAAYYKQMNDIDLSSYSNWTAIGATVTTGFTGTYDGNSYKITGLKIISTTALYNGLFGVIGDGTTWGLGTVKNLGIDGANITVTHHYSGILVGYNYGGVIQNCYTTGTISSSANTVGGFAGSTKGTINSCYSTATVNGSTSVTQNAGGFAGSQLAFTGQTPTIQNCYATGPVRGQTYVGGFIGFRNNNSNVINSYSVGGVSGTTIGGFAGTTGTGSTANCFWDTNTSGLSTSPGSEIGKTTTEMQTASTFSSASWSASDWILKDGSYPKLAWQLPSVTAISPTSGTTGTSVLITGTNFTGATAVNFGSTAATSYTVNSSTSITATAPSGSGTVDVIVTTSDGTSATSSNDKFTYVAAPTVTSLSPTSGPTTGGTSVSITGTNFTGATAVKFGSTNATSYTVNSATQITATLPANSAGTVDITVTTIGGASATSSSDQFTYVAAPSISSISPTSGPTSGTTSVTITGTNLSGTTAVKFGSTNATGFTVNSATQITATSPANSAGTVDITVTTIGGTSATSSSDQFTYVAAPTVTSLSPTSGPTTGGTSVSITGTNFTGATAVKFGSTNATGFTVNSSTSITATSPAGSAGAADITVTTTGGTSATGSSDQFTYVAAPTVTSLSPTSGPTTGGTSVSITGTNFTGATAVKFGSTNATGFTVNSSTSITATSPAGSAGAADITVTTTGGTSATGSSDQFTYVAAPTVTSLSPTSGPTTGGTSVSITGTNFTGATAVKFGSTNATGFTVNSSTSITATSPAGSAGAADITVTTTGGTSATGGSDQFTYVVAPTVTSISPPSGPLAGGRSVTITGTNLSGATAVKFGTSTASITSNTSTQIVATSPAGAAGTVDITVTTAGGTSATSNSDQFTYSTTTGIDDAKLDGVTIYPNPVDDRLYIKGVDEGEIAVYDMGGCKVISAILANAQAVDVSGLAKGVYTVRITTPNGRVEKKLVKK</sequence>
<dbReference type="AlphaFoldDB" id="A0A170ZDU7"/>
<evidence type="ECO:0000313" key="4">
    <source>
        <dbReference type="Proteomes" id="UP000076586"/>
    </source>
</evidence>
<feature type="chain" id="PRO_5007905017" evidence="1">
    <location>
        <begin position="21"/>
        <end position="1000"/>
    </location>
</feature>
<evidence type="ECO:0000256" key="1">
    <source>
        <dbReference type="SAM" id="SignalP"/>
    </source>
</evidence>
<dbReference type="STRING" id="681398.PJIAN_2127"/>
<dbReference type="CDD" id="cd00603">
    <property type="entry name" value="IPT_PCSR"/>
    <property type="match status" value="6"/>
</dbReference>
<dbReference type="RefSeq" id="WP_172795577.1">
    <property type="nucleotide sequence ID" value="NZ_BDCR01000002.1"/>
</dbReference>
<organism evidence="3 4">
    <name type="scientific">Paludibacter jiangxiensis</name>
    <dbReference type="NCBI Taxonomy" id="681398"/>
    <lineage>
        <taxon>Bacteria</taxon>
        <taxon>Pseudomonadati</taxon>
        <taxon>Bacteroidota</taxon>
        <taxon>Bacteroidia</taxon>
        <taxon>Bacteroidales</taxon>
        <taxon>Paludibacteraceae</taxon>
        <taxon>Paludibacter</taxon>
    </lineage>
</organism>
<feature type="domain" description="IPT/TIG" evidence="2">
    <location>
        <begin position="576"/>
        <end position="660"/>
    </location>
</feature>
<dbReference type="PANTHER" id="PTHR22625">
    <property type="entry name" value="PLEXIN"/>
    <property type="match status" value="1"/>
</dbReference>
<feature type="signal peptide" evidence="1">
    <location>
        <begin position="1"/>
        <end position="20"/>
    </location>
</feature>
<feature type="domain" description="IPT/TIG" evidence="2">
    <location>
        <begin position="404"/>
        <end position="488"/>
    </location>
</feature>
<dbReference type="InterPro" id="IPR031148">
    <property type="entry name" value="Plexin"/>
</dbReference>
<accession>A0A170ZDU7</accession>
<dbReference type="Proteomes" id="UP000076586">
    <property type="component" value="Unassembled WGS sequence"/>
</dbReference>